<feature type="binding site" evidence="9">
    <location>
        <position position="50"/>
    </location>
    <ligand>
        <name>substrate</name>
    </ligand>
</feature>
<feature type="binding site" evidence="9">
    <location>
        <begin position="137"/>
        <end position="143"/>
    </location>
    <ligand>
        <name>ATP</name>
        <dbReference type="ChEBI" id="CHEBI:30616"/>
    </ligand>
</feature>
<comment type="pathway">
    <text evidence="9">Cofactor biosynthesis; coenzyme A biosynthesis; CoA from (R)-pantothenate: step 4/5.</text>
</comment>
<dbReference type="InterPro" id="IPR014729">
    <property type="entry name" value="Rossmann-like_a/b/a_fold"/>
</dbReference>
<dbReference type="SUPFAM" id="SSF52374">
    <property type="entry name" value="Nucleotidylyl transferase"/>
    <property type="match status" value="1"/>
</dbReference>
<feature type="binding site" evidence="9">
    <location>
        <position position="112"/>
    </location>
    <ligand>
        <name>ATP</name>
        <dbReference type="ChEBI" id="CHEBI:30616"/>
    </ligand>
</feature>
<keyword evidence="12" id="KW-1185">Reference proteome</keyword>
<dbReference type="Gene3D" id="3.40.50.620">
    <property type="entry name" value="HUPs"/>
    <property type="match status" value="1"/>
</dbReference>
<evidence type="ECO:0000313" key="12">
    <source>
        <dbReference type="Proteomes" id="UP001330434"/>
    </source>
</evidence>
<dbReference type="NCBIfam" id="TIGR01510">
    <property type="entry name" value="coaD_prev_kdtB"/>
    <property type="match status" value="1"/>
</dbReference>
<sequence>MPLKMPHNPLLIGVYPGTFDPVTFGHMDIISRALPLLDKLVIGVAENAGKGPLFSLEERIEILKTEIKSLPNPEEKEISILGFNNLLVQFAETQKARVLVRGLRPVSDFEYEFQMAGTNRKLAPHIETLFLMASEPYQLIASRFVKDVARLGGELSSFVSPEVGIRVREKYN</sequence>
<name>A0ABZ2C4M6_9PROT</name>
<evidence type="ECO:0000256" key="1">
    <source>
        <dbReference type="ARBA" id="ARBA00022490"/>
    </source>
</evidence>
<gene>
    <name evidence="9" type="primary">coaD</name>
    <name evidence="11" type="ORF">Bealeia1_00795</name>
</gene>
<proteinExistence type="inferred from homology"/>
<feature type="binding site" evidence="9">
    <location>
        <position position="26"/>
    </location>
    <ligand>
        <name>ATP</name>
        <dbReference type="ChEBI" id="CHEBI:30616"/>
    </ligand>
</feature>
<comment type="catalytic activity">
    <reaction evidence="8 9">
        <text>(R)-4'-phosphopantetheine + ATP + H(+) = 3'-dephospho-CoA + diphosphate</text>
        <dbReference type="Rhea" id="RHEA:19801"/>
        <dbReference type="ChEBI" id="CHEBI:15378"/>
        <dbReference type="ChEBI" id="CHEBI:30616"/>
        <dbReference type="ChEBI" id="CHEBI:33019"/>
        <dbReference type="ChEBI" id="CHEBI:57328"/>
        <dbReference type="ChEBI" id="CHEBI:61723"/>
        <dbReference type="EC" id="2.7.7.3"/>
    </reaction>
</comment>
<dbReference type="Pfam" id="PF01467">
    <property type="entry name" value="CTP_transf_like"/>
    <property type="match status" value="1"/>
</dbReference>
<evidence type="ECO:0000313" key="11">
    <source>
        <dbReference type="EMBL" id="WVX66616.1"/>
    </source>
</evidence>
<feature type="binding site" evidence="9">
    <location>
        <position position="18"/>
    </location>
    <ligand>
        <name>substrate</name>
    </ligand>
</feature>
<dbReference type="CDD" id="cd02163">
    <property type="entry name" value="PPAT"/>
    <property type="match status" value="1"/>
</dbReference>
<dbReference type="NCBIfam" id="TIGR00125">
    <property type="entry name" value="cyt_tran_rel"/>
    <property type="match status" value="1"/>
</dbReference>
<keyword evidence="7 9" id="KW-0173">Coenzyme A biosynthesis</keyword>
<dbReference type="EMBL" id="CP133270">
    <property type="protein sequence ID" value="WVX66616.1"/>
    <property type="molecule type" value="Genomic_DNA"/>
</dbReference>
<feature type="binding site" evidence="9">
    <location>
        <position position="87"/>
    </location>
    <ligand>
        <name>substrate</name>
    </ligand>
</feature>
<feature type="binding site" evidence="9">
    <location>
        <begin position="102"/>
        <end position="104"/>
    </location>
    <ligand>
        <name>ATP</name>
        <dbReference type="ChEBI" id="CHEBI:30616"/>
    </ligand>
</feature>
<dbReference type="PANTHER" id="PTHR21342">
    <property type="entry name" value="PHOSPHOPANTETHEINE ADENYLYLTRANSFERASE"/>
    <property type="match status" value="1"/>
</dbReference>
<comment type="function">
    <text evidence="9">Reversibly transfers an adenylyl group from ATP to 4'-phosphopantetheine, yielding dephospho-CoA (dPCoA) and pyrophosphate.</text>
</comment>
<keyword evidence="4 9" id="KW-0547">Nucleotide-binding</keyword>
<organism evidence="11 12">
    <name type="scientific">Candidatus Bealeia paramacronuclearis</name>
    <dbReference type="NCBI Taxonomy" id="1921001"/>
    <lineage>
        <taxon>Bacteria</taxon>
        <taxon>Pseudomonadati</taxon>
        <taxon>Pseudomonadota</taxon>
        <taxon>Alphaproteobacteria</taxon>
        <taxon>Holosporales</taxon>
        <taxon>Holosporaceae</taxon>
        <taxon>Candidatus Bealeia</taxon>
    </lineage>
</organism>
<dbReference type="PANTHER" id="PTHR21342:SF1">
    <property type="entry name" value="PHOSPHOPANTETHEINE ADENYLYLTRANSFERASE"/>
    <property type="match status" value="1"/>
</dbReference>
<evidence type="ECO:0000256" key="3">
    <source>
        <dbReference type="ARBA" id="ARBA00022695"/>
    </source>
</evidence>
<feature type="binding site" evidence="9">
    <location>
        <position position="101"/>
    </location>
    <ligand>
        <name>substrate</name>
    </ligand>
</feature>
<evidence type="ECO:0000256" key="8">
    <source>
        <dbReference type="ARBA" id="ARBA00029346"/>
    </source>
</evidence>
<accession>A0ABZ2C4M6</accession>
<feature type="binding site" evidence="9">
    <location>
        <begin position="18"/>
        <end position="19"/>
    </location>
    <ligand>
        <name>ATP</name>
        <dbReference type="ChEBI" id="CHEBI:30616"/>
    </ligand>
</feature>
<evidence type="ECO:0000256" key="9">
    <source>
        <dbReference type="HAMAP-Rule" id="MF_00151"/>
    </source>
</evidence>
<dbReference type="InterPro" id="IPR001980">
    <property type="entry name" value="PPAT"/>
</dbReference>
<reference evidence="11 12" key="1">
    <citation type="journal article" date="2024" name="Environ. Microbiol.">
        <title>Novel evolutionary insights on the interactions of the Holosporales (Alphaproteobacteria) with eukaryotic hosts from comparative genomics.</title>
        <authorList>
            <person name="Giovannini M."/>
            <person name="Petroni G."/>
            <person name="Castelli M."/>
        </authorList>
    </citation>
    <scope>NUCLEOTIDE SEQUENCE [LARGE SCALE GENOMIC DNA]</scope>
    <source>
        <strain evidence="11 12">US_Bl 15I1</strain>
    </source>
</reference>
<protein>
    <recommendedName>
        <fullName evidence="9">Phosphopantetheine adenylyltransferase</fullName>
        <ecNumber evidence="9">2.7.7.3</ecNumber>
    </recommendedName>
    <alternativeName>
        <fullName evidence="9">Dephospho-CoA pyrophosphorylase</fullName>
    </alternativeName>
    <alternativeName>
        <fullName evidence="9">Pantetheine-phosphate adenylyltransferase</fullName>
        <shortName evidence="9">PPAT</shortName>
    </alternativeName>
</protein>
<dbReference type="InterPro" id="IPR004821">
    <property type="entry name" value="Cyt_trans-like"/>
</dbReference>
<dbReference type="RefSeq" id="WP_331255466.1">
    <property type="nucleotide sequence ID" value="NZ_JAVHWZ010000001.1"/>
</dbReference>
<keyword evidence="1 9" id="KW-0963">Cytoplasm</keyword>
<comment type="similarity">
    <text evidence="9">Belongs to the bacterial CoaD family.</text>
</comment>
<keyword evidence="2 9" id="KW-0808">Transferase</keyword>
<feature type="site" description="Transition state stabilizer" evidence="9">
    <location>
        <position position="26"/>
    </location>
</feature>
<keyword evidence="6 9" id="KW-0460">Magnesium</keyword>
<evidence type="ECO:0000256" key="2">
    <source>
        <dbReference type="ARBA" id="ARBA00022679"/>
    </source>
</evidence>
<dbReference type="HAMAP" id="MF_00151">
    <property type="entry name" value="PPAT_bact"/>
    <property type="match status" value="1"/>
</dbReference>
<evidence type="ECO:0000256" key="5">
    <source>
        <dbReference type="ARBA" id="ARBA00022840"/>
    </source>
</evidence>
<evidence type="ECO:0000256" key="6">
    <source>
        <dbReference type="ARBA" id="ARBA00022842"/>
    </source>
</evidence>
<dbReference type="GO" id="GO:0016779">
    <property type="term" value="F:nucleotidyltransferase activity"/>
    <property type="evidence" value="ECO:0007669"/>
    <property type="project" value="UniProtKB-KW"/>
</dbReference>
<comment type="cofactor">
    <cofactor evidence="9">
        <name>Mg(2+)</name>
        <dbReference type="ChEBI" id="CHEBI:18420"/>
    </cofactor>
</comment>
<evidence type="ECO:0000259" key="10">
    <source>
        <dbReference type="Pfam" id="PF01467"/>
    </source>
</evidence>
<dbReference type="PRINTS" id="PR01020">
    <property type="entry name" value="LPSBIOSNTHSS"/>
</dbReference>
<keyword evidence="3 9" id="KW-0548">Nucleotidyltransferase</keyword>
<evidence type="ECO:0000256" key="4">
    <source>
        <dbReference type="ARBA" id="ARBA00022741"/>
    </source>
</evidence>
<keyword evidence="5 9" id="KW-0067">ATP-binding</keyword>
<dbReference type="Proteomes" id="UP001330434">
    <property type="component" value="Chromosome"/>
</dbReference>
<evidence type="ECO:0000256" key="7">
    <source>
        <dbReference type="ARBA" id="ARBA00022993"/>
    </source>
</evidence>
<comment type="subcellular location">
    <subcellularLocation>
        <location evidence="9">Cytoplasm</location>
    </subcellularLocation>
</comment>
<comment type="subunit">
    <text evidence="9">Homohexamer.</text>
</comment>
<dbReference type="EC" id="2.7.7.3" evidence="9"/>
<feature type="domain" description="Cytidyltransferase-like" evidence="10">
    <location>
        <begin position="14"/>
        <end position="142"/>
    </location>
</feature>